<feature type="compositionally biased region" description="Pro residues" evidence="8">
    <location>
        <begin position="34"/>
        <end position="60"/>
    </location>
</feature>
<feature type="domain" description="Flagellar assembly protein FliH/Type III secretion system HrpE" evidence="10">
    <location>
        <begin position="71"/>
        <end position="198"/>
    </location>
</feature>
<keyword evidence="11" id="KW-0966">Cell projection</keyword>
<dbReference type="GO" id="GO:0015031">
    <property type="term" value="P:protein transport"/>
    <property type="evidence" value="ECO:0007669"/>
    <property type="project" value="UniProtKB-KW"/>
</dbReference>
<dbReference type="Proteomes" id="UP000001935">
    <property type="component" value="Chromosome"/>
</dbReference>
<keyword evidence="6" id="KW-0653">Protein transport</keyword>
<keyword evidence="11" id="KW-0969">Cilium</keyword>
<evidence type="ECO:0000256" key="9">
    <source>
        <dbReference type="SAM" id="SignalP"/>
    </source>
</evidence>
<dbReference type="GO" id="GO:0044781">
    <property type="term" value="P:bacterial-type flagellum organization"/>
    <property type="evidence" value="ECO:0007669"/>
    <property type="project" value="UniProtKB-KW"/>
</dbReference>
<accession>Q2IQT4</accession>
<feature type="region of interest" description="Disordered" evidence="8">
    <location>
        <begin position="27"/>
        <end position="62"/>
    </location>
</feature>
<evidence type="ECO:0000256" key="8">
    <source>
        <dbReference type="SAM" id="MobiDB-lite"/>
    </source>
</evidence>
<evidence type="ECO:0000256" key="7">
    <source>
        <dbReference type="ARBA" id="ARBA00023225"/>
    </source>
</evidence>
<comment type="similarity">
    <text evidence="2">Belongs to the FliH family.</text>
</comment>
<dbReference type="InterPro" id="IPR051472">
    <property type="entry name" value="T3SS_Stator/FliH"/>
</dbReference>
<dbReference type="HOGENOM" id="CLU_1318714_0_0_7"/>
<feature type="signal peptide" evidence="9">
    <location>
        <begin position="1"/>
        <end position="27"/>
    </location>
</feature>
<dbReference type="InterPro" id="IPR018035">
    <property type="entry name" value="Flagellar_FliH/T3SS_HrpE"/>
</dbReference>
<feature type="chain" id="PRO_5004210121" description="Flagellar assembly protein FliH" evidence="9">
    <location>
        <begin position="28"/>
        <end position="211"/>
    </location>
</feature>
<dbReference type="OrthoDB" id="5526334at2"/>
<keyword evidence="4" id="KW-0813">Transport</keyword>
<comment type="function">
    <text evidence="1">Needed for flagellar regrowth and assembly.</text>
</comment>
<keyword evidence="11" id="KW-0282">Flagellum</keyword>
<dbReference type="KEGG" id="ade:Adeh_1392"/>
<dbReference type="eggNOG" id="COG1317">
    <property type="taxonomic scope" value="Bacteria"/>
</dbReference>
<dbReference type="AlphaFoldDB" id="Q2IQT4"/>
<sequence>MTGTPRPPAFLAARPAAPLRAAPFAVAAAASSAPRPPEPRGSPPPAAPPEPPPPPAPAPDAPAVEALRAEALERVAHAVEVLRLQAGRLAEQARADALEVGFQVARRILEAEVSTSPDALFALVRGALRKAGGSRRVTVRLHPEDLPRVAPAALSEAAGLSAAAIELAGDASLERGDCVVDTDFGRVDGRLRTRLEELHRAAQAAAEEEVA</sequence>
<name>Q2IQT4_ANADE</name>
<keyword evidence="7" id="KW-1006">Bacterial flagellum protein export</keyword>
<evidence type="ECO:0000256" key="4">
    <source>
        <dbReference type="ARBA" id="ARBA00022448"/>
    </source>
</evidence>
<dbReference type="STRING" id="290397.Adeh_1392"/>
<evidence type="ECO:0000256" key="5">
    <source>
        <dbReference type="ARBA" id="ARBA00022795"/>
    </source>
</evidence>
<evidence type="ECO:0000313" key="11">
    <source>
        <dbReference type="EMBL" id="ABC81166.1"/>
    </source>
</evidence>
<reference evidence="11" key="1">
    <citation type="submission" date="2006-01" db="EMBL/GenBank/DDBJ databases">
        <title>Complete sequence of Anaeromyxobacter dehalogenans 2CP-C.</title>
        <authorList>
            <consortium name="US DOE Joint Genome Institute"/>
            <person name="Copeland A."/>
            <person name="Lucas S."/>
            <person name="Lapidus A."/>
            <person name="Barry K."/>
            <person name="Detter J.C."/>
            <person name="Glavina T."/>
            <person name="Hammon N."/>
            <person name="Israni S."/>
            <person name="Pitluck S."/>
            <person name="Brettin T."/>
            <person name="Bruce D."/>
            <person name="Han C."/>
            <person name="Tapia R."/>
            <person name="Gilna P."/>
            <person name="Kiss H."/>
            <person name="Schmutz J."/>
            <person name="Larimer F."/>
            <person name="Land M."/>
            <person name="Kyrpides N."/>
            <person name="Anderson I."/>
            <person name="Sanford R.A."/>
            <person name="Ritalahti K.M."/>
            <person name="Thomas H.S."/>
            <person name="Kirby J.R."/>
            <person name="Zhulin I.B."/>
            <person name="Loeffler F.E."/>
            <person name="Richardson P."/>
        </authorList>
    </citation>
    <scope>NUCLEOTIDE SEQUENCE</scope>
    <source>
        <strain evidence="11">2CP-C</strain>
    </source>
</reference>
<evidence type="ECO:0000259" key="10">
    <source>
        <dbReference type="Pfam" id="PF02108"/>
    </source>
</evidence>
<keyword evidence="9" id="KW-0732">Signal</keyword>
<evidence type="ECO:0000313" key="12">
    <source>
        <dbReference type="Proteomes" id="UP000001935"/>
    </source>
</evidence>
<dbReference type="RefSeq" id="WP_011420449.1">
    <property type="nucleotide sequence ID" value="NC_007760.1"/>
</dbReference>
<evidence type="ECO:0000256" key="2">
    <source>
        <dbReference type="ARBA" id="ARBA00006602"/>
    </source>
</evidence>
<dbReference type="PANTHER" id="PTHR34982">
    <property type="entry name" value="YOP PROTEINS TRANSLOCATION PROTEIN L"/>
    <property type="match status" value="1"/>
</dbReference>
<dbReference type="GO" id="GO:0005829">
    <property type="term" value="C:cytosol"/>
    <property type="evidence" value="ECO:0007669"/>
    <property type="project" value="TreeGrafter"/>
</dbReference>
<gene>
    <name evidence="11" type="ordered locus">Adeh_1392</name>
</gene>
<evidence type="ECO:0000256" key="6">
    <source>
        <dbReference type="ARBA" id="ARBA00022927"/>
    </source>
</evidence>
<proteinExistence type="inferred from homology"/>
<evidence type="ECO:0000256" key="3">
    <source>
        <dbReference type="ARBA" id="ARBA00016507"/>
    </source>
</evidence>
<evidence type="ECO:0000256" key="1">
    <source>
        <dbReference type="ARBA" id="ARBA00003041"/>
    </source>
</evidence>
<organism evidence="11 12">
    <name type="scientific">Anaeromyxobacter dehalogenans (strain 2CP-C)</name>
    <dbReference type="NCBI Taxonomy" id="290397"/>
    <lineage>
        <taxon>Bacteria</taxon>
        <taxon>Pseudomonadati</taxon>
        <taxon>Myxococcota</taxon>
        <taxon>Myxococcia</taxon>
        <taxon>Myxococcales</taxon>
        <taxon>Cystobacterineae</taxon>
        <taxon>Anaeromyxobacteraceae</taxon>
        <taxon>Anaeromyxobacter</taxon>
    </lineage>
</organism>
<dbReference type="PANTHER" id="PTHR34982:SF1">
    <property type="entry name" value="FLAGELLAR ASSEMBLY PROTEIN FLIH"/>
    <property type="match status" value="1"/>
</dbReference>
<keyword evidence="5" id="KW-1005">Bacterial flagellum biogenesis</keyword>
<protein>
    <recommendedName>
        <fullName evidence="3">Flagellar assembly protein FliH</fullName>
    </recommendedName>
</protein>
<dbReference type="EMBL" id="CP000251">
    <property type="protein sequence ID" value="ABC81166.1"/>
    <property type="molecule type" value="Genomic_DNA"/>
</dbReference>
<dbReference type="Pfam" id="PF02108">
    <property type="entry name" value="FliH"/>
    <property type="match status" value="1"/>
</dbReference>